<name>A0ABV6DHH5_9BACL</name>
<dbReference type="Proteomes" id="UP001589776">
    <property type="component" value="Unassembled WGS sequence"/>
</dbReference>
<protein>
    <submittedName>
        <fullName evidence="1">Uncharacterized protein</fullName>
    </submittedName>
</protein>
<dbReference type="RefSeq" id="WP_377469184.1">
    <property type="nucleotide sequence ID" value="NZ_JBHLWN010000026.1"/>
</dbReference>
<proteinExistence type="predicted"/>
<reference evidence="1 2" key="1">
    <citation type="submission" date="2024-09" db="EMBL/GenBank/DDBJ databases">
        <authorList>
            <person name="Sun Q."/>
            <person name="Mori K."/>
        </authorList>
    </citation>
    <scope>NUCLEOTIDE SEQUENCE [LARGE SCALE GENOMIC DNA]</scope>
    <source>
        <strain evidence="1 2">CCM 7759</strain>
    </source>
</reference>
<organism evidence="1 2">
    <name type="scientific">Paenibacillus chartarius</name>
    <dbReference type="NCBI Taxonomy" id="747481"/>
    <lineage>
        <taxon>Bacteria</taxon>
        <taxon>Bacillati</taxon>
        <taxon>Bacillota</taxon>
        <taxon>Bacilli</taxon>
        <taxon>Bacillales</taxon>
        <taxon>Paenibacillaceae</taxon>
        <taxon>Paenibacillus</taxon>
    </lineage>
</organism>
<dbReference type="EMBL" id="JBHLWN010000026">
    <property type="protein sequence ID" value="MFC0212098.1"/>
    <property type="molecule type" value="Genomic_DNA"/>
</dbReference>
<evidence type="ECO:0000313" key="1">
    <source>
        <dbReference type="EMBL" id="MFC0212098.1"/>
    </source>
</evidence>
<sequence length="90" mass="10706">MMLKKSYLVPKKEGQLLNCKEWDEHTSEEHKWELWEGIPFSTEVYERDRLAICLIYSMGLEYFVNELLPDESKVILLQLLQNTIKDDNEG</sequence>
<keyword evidence="2" id="KW-1185">Reference proteome</keyword>
<accession>A0ABV6DHH5</accession>
<evidence type="ECO:0000313" key="2">
    <source>
        <dbReference type="Proteomes" id="UP001589776"/>
    </source>
</evidence>
<gene>
    <name evidence="1" type="ORF">ACFFK0_06455</name>
</gene>
<comment type="caution">
    <text evidence="1">The sequence shown here is derived from an EMBL/GenBank/DDBJ whole genome shotgun (WGS) entry which is preliminary data.</text>
</comment>